<gene>
    <name evidence="8" type="primary">glyQ</name>
    <name evidence="9" type="ORF">NPRO_12540</name>
</gene>
<reference evidence="9" key="1">
    <citation type="journal article" name="DNA Res.">
        <title>The physiological potential of anammox bacteria as revealed by their core genome structure.</title>
        <authorList>
            <person name="Okubo T."/>
            <person name="Toyoda A."/>
            <person name="Fukuhara K."/>
            <person name="Uchiyama I."/>
            <person name="Harigaya Y."/>
            <person name="Kuroiwa M."/>
            <person name="Suzuki T."/>
            <person name="Murakami Y."/>
            <person name="Suwa Y."/>
            <person name="Takami H."/>
        </authorList>
    </citation>
    <scope>NUCLEOTIDE SEQUENCE</scope>
    <source>
        <strain evidence="9">317325-2</strain>
    </source>
</reference>
<dbReference type="AlphaFoldDB" id="A0A809R871"/>
<name>A0A809R871_9BACT</name>
<dbReference type="Pfam" id="PF02091">
    <property type="entry name" value="tRNA-synt_2e"/>
    <property type="match status" value="1"/>
</dbReference>
<dbReference type="InterPro" id="IPR045864">
    <property type="entry name" value="aa-tRNA-synth_II/BPL/LPL"/>
</dbReference>
<dbReference type="Proteomes" id="UP000662873">
    <property type="component" value="Chromosome"/>
</dbReference>
<dbReference type="Gene3D" id="3.30.930.10">
    <property type="entry name" value="Bira Bifunctional Protein, Domain 2"/>
    <property type="match status" value="1"/>
</dbReference>
<keyword evidence="4 8" id="KW-0067">ATP-binding</keyword>
<keyword evidence="8" id="KW-0963">Cytoplasm</keyword>
<dbReference type="SUPFAM" id="SSF55681">
    <property type="entry name" value="Class II aaRS and biotin synthetases"/>
    <property type="match status" value="1"/>
</dbReference>
<evidence type="ECO:0000256" key="7">
    <source>
        <dbReference type="ARBA" id="ARBA00047937"/>
    </source>
</evidence>
<keyword evidence="6 8" id="KW-0030">Aminoacyl-tRNA synthetase</keyword>
<comment type="similarity">
    <text evidence="1 8">Belongs to the class-II aminoacyl-tRNA synthetase family.</text>
</comment>
<dbReference type="PANTHER" id="PTHR30075:SF2">
    <property type="entry name" value="GLYCINE--TRNA LIGASE, CHLOROPLASTIC_MITOCHONDRIAL 2"/>
    <property type="match status" value="1"/>
</dbReference>
<organism evidence="9 10">
    <name type="scientific">Candidatus Nitrosymbiomonas proteolyticus</name>
    <dbReference type="NCBI Taxonomy" id="2608984"/>
    <lineage>
        <taxon>Bacteria</taxon>
        <taxon>Bacillati</taxon>
        <taxon>Armatimonadota</taxon>
        <taxon>Armatimonadota incertae sedis</taxon>
        <taxon>Candidatus Nitrosymbiomonas</taxon>
    </lineage>
</organism>
<dbReference type="EMBL" id="AP021858">
    <property type="protein sequence ID" value="BBO23659.1"/>
    <property type="molecule type" value="Genomic_DNA"/>
</dbReference>
<evidence type="ECO:0000256" key="1">
    <source>
        <dbReference type="ARBA" id="ARBA00008226"/>
    </source>
</evidence>
<evidence type="ECO:0000256" key="2">
    <source>
        <dbReference type="ARBA" id="ARBA00022598"/>
    </source>
</evidence>
<dbReference type="Gene3D" id="1.20.58.180">
    <property type="entry name" value="Class II aaRS and biotin synthetases, domain 2"/>
    <property type="match status" value="1"/>
</dbReference>
<dbReference type="GO" id="GO:0006426">
    <property type="term" value="P:glycyl-tRNA aminoacylation"/>
    <property type="evidence" value="ECO:0007669"/>
    <property type="project" value="UniProtKB-UniRule"/>
</dbReference>
<dbReference type="GO" id="GO:0005524">
    <property type="term" value="F:ATP binding"/>
    <property type="evidence" value="ECO:0007669"/>
    <property type="project" value="UniProtKB-UniRule"/>
</dbReference>
<evidence type="ECO:0000313" key="10">
    <source>
        <dbReference type="Proteomes" id="UP000662873"/>
    </source>
</evidence>
<evidence type="ECO:0000256" key="6">
    <source>
        <dbReference type="ARBA" id="ARBA00023146"/>
    </source>
</evidence>
<dbReference type="PANTHER" id="PTHR30075">
    <property type="entry name" value="GLYCYL-TRNA SYNTHETASE"/>
    <property type="match status" value="1"/>
</dbReference>
<proteinExistence type="inferred from homology"/>
<dbReference type="InterPro" id="IPR002310">
    <property type="entry name" value="Gly-tRNA_ligase_asu"/>
</dbReference>
<comment type="catalytic activity">
    <reaction evidence="7 8">
        <text>tRNA(Gly) + glycine + ATP = glycyl-tRNA(Gly) + AMP + diphosphate</text>
        <dbReference type="Rhea" id="RHEA:16013"/>
        <dbReference type="Rhea" id="RHEA-COMP:9664"/>
        <dbReference type="Rhea" id="RHEA-COMP:9683"/>
        <dbReference type="ChEBI" id="CHEBI:30616"/>
        <dbReference type="ChEBI" id="CHEBI:33019"/>
        <dbReference type="ChEBI" id="CHEBI:57305"/>
        <dbReference type="ChEBI" id="CHEBI:78442"/>
        <dbReference type="ChEBI" id="CHEBI:78522"/>
        <dbReference type="ChEBI" id="CHEBI:456215"/>
        <dbReference type="EC" id="6.1.1.14"/>
    </reaction>
</comment>
<keyword evidence="2 8" id="KW-0436">Ligase</keyword>
<dbReference type="NCBIfam" id="NF006827">
    <property type="entry name" value="PRK09348.1"/>
    <property type="match status" value="1"/>
</dbReference>
<dbReference type="InterPro" id="IPR006194">
    <property type="entry name" value="Gly-tRNA-synth_heterodimer"/>
</dbReference>
<comment type="subunit">
    <text evidence="8">Tetramer of two alpha and two beta subunits.</text>
</comment>
<dbReference type="PRINTS" id="PR01044">
    <property type="entry name" value="TRNASYNTHGA"/>
</dbReference>
<comment type="subcellular location">
    <subcellularLocation>
        <location evidence="8">Cytoplasm</location>
    </subcellularLocation>
</comment>
<keyword evidence="5 8" id="KW-0648">Protein biosynthesis</keyword>
<dbReference type="GO" id="GO:0005829">
    <property type="term" value="C:cytosol"/>
    <property type="evidence" value="ECO:0007669"/>
    <property type="project" value="TreeGrafter"/>
</dbReference>
<keyword evidence="3 8" id="KW-0547">Nucleotide-binding</keyword>
<accession>A0A809R871</accession>
<dbReference type="KEGG" id="npy:NPRO_12540"/>
<dbReference type="HAMAP" id="MF_00254">
    <property type="entry name" value="Gly_tRNA_synth_alpha"/>
    <property type="match status" value="1"/>
</dbReference>
<dbReference type="PROSITE" id="PS50861">
    <property type="entry name" value="AA_TRNA_LIGASE_II_GLYAB"/>
    <property type="match status" value="1"/>
</dbReference>
<dbReference type="GO" id="GO:0004820">
    <property type="term" value="F:glycine-tRNA ligase activity"/>
    <property type="evidence" value="ECO:0007669"/>
    <property type="project" value="UniProtKB-UniRule"/>
</dbReference>
<evidence type="ECO:0000256" key="8">
    <source>
        <dbReference type="HAMAP-Rule" id="MF_00254"/>
    </source>
</evidence>
<evidence type="ECO:0000313" key="9">
    <source>
        <dbReference type="EMBL" id="BBO23659.1"/>
    </source>
</evidence>
<dbReference type="EC" id="6.1.1.14" evidence="8"/>
<evidence type="ECO:0000256" key="3">
    <source>
        <dbReference type="ARBA" id="ARBA00022741"/>
    </source>
</evidence>
<evidence type="ECO:0000256" key="5">
    <source>
        <dbReference type="ARBA" id="ARBA00022917"/>
    </source>
</evidence>
<sequence length="316" mass="36187">MTFQELVFRLNKYWAEQGCAILQPYDVEMGAGTMHPATSLRALGPEPWNVAYVQPSRRPADGRYTRNPMRSQRYYQYQVMLKPSPEDVVDVYLGSLNALGFDVTKNDVRLVEDDWESPSVGASGVGWEVWLDGTEITQFTFFQQMGGIECNPVCAEITYGPERLCLMLSKGHSFWEGLMWNDSLSYFQTDYQLEMQHNVYNFEVADVEMLFRLFEMYESESKRVIETPVYWESEKRVLTTAAADDQDPLAKRKAGLALVYPAYDLALKCSHAFNLLDARGAISPTARADYITRIRARVRACCLRYVEQFKEPAATT</sequence>
<evidence type="ECO:0000256" key="4">
    <source>
        <dbReference type="ARBA" id="ARBA00022840"/>
    </source>
</evidence>
<protein>
    <recommendedName>
        <fullName evidence="8">Glycine--tRNA ligase alpha subunit</fullName>
        <ecNumber evidence="8">6.1.1.14</ecNumber>
    </recommendedName>
    <alternativeName>
        <fullName evidence="8">Glycyl-tRNA synthetase alpha subunit</fullName>
        <shortName evidence="8">GlyRS</shortName>
    </alternativeName>
</protein>